<dbReference type="Pfam" id="PF19081">
    <property type="entry name" value="Ig_7"/>
    <property type="match status" value="1"/>
</dbReference>
<feature type="domain" description="Ig-like" evidence="3">
    <location>
        <begin position="668"/>
        <end position="749"/>
    </location>
</feature>
<dbReference type="Pfam" id="PF18657">
    <property type="entry name" value="YDG"/>
    <property type="match status" value="1"/>
</dbReference>
<evidence type="ECO:0000259" key="1">
    <source>
        <dbReference type="Pfam" id="PF18657"/>
    </source>
</evidence>
<dbReference type="InterPro" id="IPR041286">
    <property type="entry name" value="MBG_2"/>
</dbReference>
<dbReference type="InterPro" id="IPR041248">
    <property type="entry name" value="YDG"/>
</dbReference>
<feature type="domain" description="YDG" evidence="1">
    <location>
        <begin position="316"/>
        <end position="393"/>
    </location>
</feature>
<sequence length="1399" mass="144698">MKRFLPNSNSSKKASVFLKPINKSLFLVCFFLISLNAIGQTSIWTNPITGTNPAVANPYTTGQTVNSNITVSGIGYAAVLSALTSTNTYNVGDWTTSATINTGQYFSFTITPSTGYKVSMNSFVYTGTSGSRAPTSFAFRSDAASDNFTTNVGTPNAAGTTISLSGANYQNLSAATSFRFYGFNATNGSAASRAYAINDFTFNGSVLGSATTSLAFGSNSYGSAPVQTFQVNGAGLIPATATITVNGSTNYEVSTTSSTSGFGATATLTAAGGSLSGANVWVRLKGTTAVGTYNENITFGGGGVTGITIACSGTVTTAPLTITGITADNKTYDGLTTTTLSGTAAYVGLQNGESFSVTGSPSANFNTATVGNGKPVTVTGYTAPNTNYTVSQPSLTADITTAALSITANNGSKTYGQTYTVGSGSTAFSSIGLQNGETIGSITIASTGAIATAAVGSYNIVPSLATGGTFTASNYTITYNDGTLTVNPASLTITANNGTKVYGSTQSTPITGSTAFGSVGLQNGESIGTVTLTYGSGALASTDAVGSTSTITASAATGGTFTASNYSITYTSNSGTLTVTAAPLTITADNASKCFGTTYALGTSAFTSSGLQNSETIGSVTLSSSGAASGAAVGTYAITPSSATGGTFTASNYNITYTDGTLSVIALPNAPLGTNGAICSTGTVNISANVSGGETVDWYDASSGGTLLLSNSTTYTTPSISSTTIYYAEARNTTTGCVSGTRTAVTATVYATFTSGAILTTGETICYNGDPASIGNATVASGGDETITYKWQANGNDIPGSNSASYDPPAGLTTTTTYTRYAKDDTCNTSFTISGGSWVVTITNNNTWTGTVNTSWTNAANWSCGIVPASVSDVTISTSSNYPEISSNVSINTLTLNSGTTLKINPLFDLTITDVIVNNGTLTVENNANLIQVNDVANTGSGSTIVKRNSNPLIRLDYTMWSSPVSGQGLYAFSPFTFANRFYTYNTSTNLFSNSVGFNVTGLNGSGVNGTDNNSVPFATGIGYLIRLPYNHPTAPTTWTGNFTGTPNNGTKTITLNNVAVGQRFNLIGNPYPSAIDIAQFAADNSSNIESTIYFWRKTNNTASPSYCTWNTASSTFGDNGEAYTESPLGIIRTGQGFIVEAKGAATSVEFNNGQRSDDNADQFFRNNPSTNNTNNEAHRIWLNLTGATNEFSQMVVGYFTNATQGADEFDSKYFNDGAVALNTKIGATEYVIQGRALPFQSTDVIPLNFKVTNPGTYTLAIDHVDGLFTAGAQDIFIKDNLNGTYNNLNISAYTFASDAGTFADRFEIVYQSPLEVGSPIFNPNQVIIYKNETNDFVINTGNTVMSTVKVFDIRGRMLLEKSEINSSQVTITTGQANEVLLIQITSQDGLVVTKKVIR</sequence>
<feature type="domain" description="MBG" evidence="2">
    <location>
        <begin position="584"/>
        <end position="663"/>
    </location>
</feature>
<dbReference type="Proteomes" id="UP000536509">
    <property type="component" value="Unassembled WGS sequence"/>
</dbReference>
<proteinExistence type="predicted"/>
<evidence type="ECO:0000313" key="4">
    <source>
        <dbReference type="EMBL" id="NNT72034.1"/>
    </source>
</evidence>
<evidence type="ECO:0000313" key="5">
    <source>
        <dbReference type="Proteomes" id="UP000536509"/>
    </source>
</evidence>
<protein>
    <submittedName>
        <fullName evidence="4">T9SS sorting signal type C domain-containing protein</fullName>
    </submittedName>
</protein>
<dbReference type="NCBIfam" id="NF033708">
    <property type="entry name" value="T9SS_Cterm_ChiA"/>
    <property type="match status" value="1"/>
</dbReference>
<comment type="caution">
    <text evidence="4">The sequence shown here is derived from an EMBL/GenBank/DDBJ whole genome shotgun (WGS) entry which is preliminary data.</text>
</comment>
<evidence type="ECO:0000259" key="2">
    <source>
        <dbReference type="Pfam" id="PF18676"/>
    </source>
</evidence>
<dbReference type="InterPro" id="IPR044023">
    <property type="entry name" value="Ig_7"/>
</dbReference>
<dbReference type="Pfam" id="PF18676">
    <property type="entry name" value="MBG_2"/>
    <property type="match status" value="2"/>
</dbReference>
<feature type="domain" description="MBG" evidence="2">
    <location>
        <begin position="404"/>
        <end position="485"/>
    </location>
</feature>
<reference evidence="4 5" key="1">
    <citation type="submission" date="2020-05" db="EMBL/GenBank/DDBJ databases">
        <title>Draft genome of Flavobacterium sp. IMCC34852.</title>
        <authorList>
            <person name="Song J."/>
            <person name="Cho J.-C."/>
        </authorList>
    </citation>
    <scope>NUCLEOTIDE SEQUENCE [LARGE SCALE GENOMIC DNA]</scope>
    <source>
        <strain evidence="4 5">IMCC34852</strain>
    </source>
</reference>
<keyword evidence="5" id="KW-1185">Reference proteome</keyword>
<dbReference type="RefSeq" id="WP_171222216.1">
    <property type="nucleotide sequence ID" value="NZ_CP121446.1"/>
</dbReference>
<gene>
    <name evidence="4" type="ORF">HKT18_07400</name>
</gene>
<evidence type="ECO:0000259" key="3">
    <source>
        <dbReference type="Pfam" id="PF19081"/>
    </source>
</evidence>
<accession>A0A7Y3VYU4</accession>
<name>A0A7Y3VYU4_9FLAO</name>
<dbReference type="EMBL" id="JABEVX010000003">
    <property type="protein sequence ID" value="NNT72034.1"/>
    <property type="molecule type" value="Genomic_DNA"/>
</dbReference>
<organism evidence="4 5">
    <name type="scientific">Flavobacterium rivulicola</name>
    <dbReference type="NCBI Taxonomy" id="2732161"/>
    <lineage>
        <taxon>Bacteria</taxon>
        <taxon>Pseudomonadati</taxon>
        <taxon>Bacteroidota</taxon>
        <taxon>Flavobacteriia</taxon>
        <taxon>Flavobacteriales</taxon>
        <taxon>Flavobacteriaceae</taxon>
        <taxon>Flavobacterium</taxon>
    </lineage>
</organism>